<organism evidence="2">
    <name type="scientific">mine drainage metagenome</name>
    <dbReference type="NCBI Taxonomy" id="410659"/>
    <lineage>
        <taxon>unclassified sequences</taxon>
        <taxon>metagenomes</taxon>
        <taxon>ecological metagenomes</taxon>
    </lineage>
</organism>
<evidence type="ECO:0000313" key="2">
    <source>
        <dbReference type="EMBL" id="EQD70851.1"/>
    </source>
</evidence>
<comment type="caution">
    <text evidence="2">The sequence shown here is derived from an EMBL/GenBank/DDBJ whole genome shotgun (WGS) entry which is preliminary data.</text>
</comment>
<feature type="non-terminal residue" evidence="2">
    <location>
        <position position="140"/>
    </location>
</feature>
<dbReference type="InterPro" id="IPR025457">
    <property type="entry name" value="DUF4277"/>
</dbReference>
<accession>T1BD78</accession>
<reference evidence="2" key="2">
    <citation type="journal article" date="2014" name="ISME J.">
        <title>Microbial stratification in low pH oxic and suboxic macroscopic growths along an acid mine drainage.</title>
        <authorList>
            <person name="Mendez-Garcia C."/>
            <person name="Mesa V."/>
            <person name="Sprenger R.R."/>
            <person name="Richter M."/>
            <person name="Diez M.S."/>
            <person name="Solano J."/>
            <person name="Bargiela R."/>
            <person name="Golyshina O.V."/>
            <person name="Manteca A."/>
            <person name="Ramos J.L."/>
            <person name="Gallego J.R."/>
            <person name="Llorente I."/>
            <person name="Martins Dos Santos V.A."/>
            <person name="Jensen O.N."/>
            <person name="Pelaez A.I."/>
            <person name="Sanchez J."/>
            <person name="Ferrer M."/>
        </authorList>
    </citation>
    <scope>NUCLEOTIDE SEQUENCE</scope>
</reference>
<dbReference type="EMBL" id="AUZX01004430">
    <property type="protein sequence ID" value="EQD70851.1"/>
    <property type="molecule type" value="Genomic_DNA"/>
</dbReference>
<dbReference type="Pfam" id="PF14104">
    <property type="entry name" value="DUF4277"/>
    <property type="match status" value="1"/>
</dbReference>
<evidence type="ECO:0000259" key="1">
    <source>
        <dbReference type="Pfam" id="PF14104"/>
    </source>
</evidence>
<dbReference type="AlphaFoldDB" id="T1BD78"/>
<sequence>MDEELQSFLSRIKGAAAYDVGVGVVVREFVQRMQFVETLNELLPWDPKQCAVSPGQRILALVIAYIEDRKALYRIEEAYAHRDVELLLGQGVAAEQLNDKALARALDKLWSADAKRVYSTLCLRAVEAYEVTIDRLHSDT</sequence>
<gene>
    <name evidence="2" type="ORF">B1A_06093</name>
</gene>
<proteinExistence type="predicted"/>
<feature type="domain" description="DUF4277" evidence="1">
    <location>
        <begin position="25"/>
        <end position="122"/>
    </location>
</feature>
<protein>
    <submittedName>
        <fullName evidence="2">Transposase IS4 family protein</fullName>
    </submittedName>
</protein>
<reference evidence="2" key="1">
    <citation type="submission" date="2013-08" db="EMBL/GenBank/DDBJ databases">
        <authorList>
            <person name="Mendez C."/>
            <person name="Richter M."/>
            <person name="Ferrer M."/>
            <person name="Sanchez J."/>
        </authorList>
    </citation>
    <scope>NUCLEOTIDE SEQUENCE</scope>
</reference>
<name>T1BD78_9ZZZZ</name>